<dbReference type="InterPro" id="IPR029062">
    <property type="entry name" value="Class_I_gatase-like"/>
</dbReference>
<evidence type="ECO:0000256" key="7">
    <source>
        <dbReference type="ARBA" id="ARBA00022755"/>
    </source>
</evidence>
<gene>
    <name evidence="13" type="ORF">PRV_01440</name>
</gene>
<evidence type="ECO:0000256" key="6">
    <source>
        <dbReference type="ARBA" id="ARBA00022749"/>
    </source>
</evidence>
<dbReference type="HOGENOM" id="CLU_014340_0_5_14"/>
<dbReference type="Pfam" id="PF00958">
    <property type="entry name" value="GMP_synt_C"/>
    <property type="match status" value="1"/>
</dbReference>
<accession>U5NC97</accession>
<comment type="function">
    <text evidence="1">Catalyzes the synthesis of GMP from XMP.</text>
</comment>
<evidence type="ECO:0000256" key="1">
    <source>
        <dbReference type="ARBA" id="ARBA00002332"/>
    </source>
</evidence>
<reference evidence="13 14" key="1">
    <citation type="journal article" date="2013" name="Genome Announc.">
        <title>Genome Sequence of Mycoplasma parvum (Formerly Eperythrozoon parvum), a Diminutive Hemoplasma of the Pig.</title>
        <authorList>
            <person name="do Nascimento N.C."/>
            <person name="Dos Santos A.P."/>
            <person name="Chu Y."/>
            <person name="Guimaraes A.M."/>
            <person name="Pagliaro A."/>
            <person name="Messick J.B."/>
        </authorList>
    </citation>
    <scope>NUCLEOTIDE SEQUENCE [LARGE SCALE GENOMIC DNA]</scope>
    <source>
        <strain evidence="13 14">Indiana</strain>
    </source>
</reference>
<protein>
    <recommendedName>
        <fullName evidence="3">GMP synthase (glutamine-hydrolyzing)</fullName>
        <ecNumber evidence="3">6.3.5.2</ecNumber>
    </recommendedName>
    <alternativeName>
        <fullName evidence="10">Glutamine amidotransferase</fullName>
    </alternativeName>
</protein>
<keyword evidence="6 11" id="KW-0332">GMP biosynthesis</keyword>
<keyword evidence="5 11" id="KW-0547">Nucleotide-binding</keyword>
<dbReference type="SUPFAM" id="SSF54810">
    <property type="entry name" value="GMP synthetase C-terminal dimerisation domain"/>
    <property type="match status" value="1"/>
</dbReference>
<dbReference type="STRING" id="1403316.PRV_01440"/>
<dbReference type="PROSITE" id="PS51273">
    <property type="entry name" value="GATASE_TYPE_1"/>
    <property type="match status" value="1"/>
</dbReference>
<dbReference type="CDD" id="cd01997">
    <property type="entry name" value="GMP_synthase_C"/>
    <property type="match status" value="1"/>
</dbReference>
<proteinExistence type="predicted"/>
<dbReference type="InterPro" id="IPR014729">
    <property type="entry name" value="Rossmann-like_a/b/a_fold"/>
</dbReference>
<evidence type="ECO:0000313" key="13">
    <source>
        <dbReference type="EMBL" id="AGX89047.1"/>
    </source>
</evidence>
<dbReference type="EMBL" id="CP006771">
    <property type="protein sequence ID" value="AGX89047.1"/>
    <property type="molecule type" value="Genomic_DNA"/>
</dbReference>
<dbReference type="PATRIC" id="fig|1403316.3.peg.257"/>
<comment type="pathway">
    <text evidence="2">Purine metabolism; GMP biosynthesis; GMP from XMP (L-Gln route): step 1/1.</text>
</comment>
<dbReference type="GO" id="GO:0005829">
    <property type="term" value="C:cytosol"/>
    <property type="evidence" value="ECO:0007669"/>
    <property type="project" value="TreeGrafter"/>
</dbReference>
<keyword evidence="4" id="KW-0436">Ligase</keyword>
<dbReference type="GO" id="GO:0005524">
    <property type="term" value="F:ATP binding"/>
    <property type="evidence" value="ECO:0007669"/>
    <property type="project" value="UniProtKB-UniRule"/>
</dbReference>
<evidence type="ECO:0000256" key="5">
    <source>
        <dbReference type="ARBA" id="ARBA00022741"/>
    </source>
</evidence>
<dbReference type="PANTHER" id="PTHR11922">
    <property type="entry name" value="GMP SYNTHASE-RELATED"/>
    <property type="match status" value="1"/>
</dbReference>
<keyword evidence="14" id="KW-1185">Reference proteome</keyword>
<keyword evidence="7 11" id="KW-0658">Purine biosynthesis</keyword>
<feature type="domain" description="GMPS ATP-PPase" evidence="12">
    <location>
        <begin position="134"/>
        <end position="328"/>
    </location>
</feature>
<dbReference type="Gene3D" id="3.40.50.880">
    <property type="match status" value="1"/>
</dbReference>
<evidence type="ECO:0000259" key="12">
    <source>
        <dbReference type="PROSITE" id="PS51553"/>
    </source>
</evidence>
<dbReference type="PANTHER" id="PTHR11922:SF2">
    <property type="entry name" value="GMP SYNTHASE [GLUTAMINE-HYDROLYZING]"/>
    <property type="match status" value="1"/>
</dbReference>
<dbReference type="InterPro" id="IPR025777">
    <property type="entry name" value="GMPS_ATP_PPase_dom"/>
</dbReference>
<organism evidence="13 14">
    <name type="scientific">Mycoplasma parvum str. Indiana</name>
    <dbReference type="NCBI Taxonomy" id="1403316"/>
    <lineage>
        <taxon>Bacteria</taxon>
        <taxon>Bacillati</taxon>
        <taxon>Mycoplasmatota</taxon>
        <taxon>Mollicutes</taxon>
        <taxon>Mycoplasmataceae</taxon>
        <taxon>Mycoplasma</taxon>
    </lineage>
</organism>
<dbReference type="UniPathway" id="UPA00189">
    <property type="reaction ID" value="UER00296"/>
</dbReference>
<dbReference type="InterPro" id="IPR001674">
    <property type="entry name" value="GMP_synth_C"/>
</dbReference>
<evidence type="ECO:0000256" key="8">
    <source>
        <dbReference type="ARBA" id="ARBA00022840"/>
    </source>
</evidence>
<evidence type="ECO:0000256" key="2">
    <source>
        <dbReference type="ARBA" id="ARBA00005153"/>
    </source>
</evidence>
<evidence type="ECO:0000256" key="10">
    <source>
        <dbReference type="ARBA" id="ARBA00031356"/>
    </source>
</evidence>
<feature type="binding site" evidence="11">
    <location>
        <begin position="161"/>
        <end position="167"/>
    </location>
    <ligand>
        <name>ATP</name>
        <dbReference type="ChEBI" id="CHEBI:30616"/>
    </ligand>
</feature>
<dbReference type="AlphaFoldDB" id="U5NC97"/>
<dbReference type="EC" id="6.3.5.2" evidence="3"/>
<dbReference type="SUPFAM" id="SSF52402">
    <property type="entry name" value="Adenine nucleotide alpha hydrolases-like"/>
    <property type="match status" value="1"/>
</dbReference>
<keyword evidence="9" id="KW-0315">Glutamine amidotransferase</keyword>
<dbReference type="Pfam" id="PF00117">
    <property type="entry name" value="GATase"/>
    <property type="match status" value="1"/>
</dbReference>
<dbReference type="GO" id="GO:0003921">
    <property type="term" value="F:GMP synthase activity"/>
    <property type="evidence" value="ECO:0007669"/>
    <property type="project" value="InterPro"/>
</dbReference>
<name>U5NC97_9MOLU</name>
<dbReference type="Gene3D" id="3.40.50.620">
    <property type="entry name" value="HUPs"/>
    <property type="match status" value="1"/>
</dbReference>
<dbReference type="SUPFAM" id="SSF52317">
    <property type="entry name" value="Class I glutamine amidotransferase-like"/>
    <property type="match status" value="1"/>
</dbReference>
<evidence type="ECO:0000313" key="14">
    <source>
        <dbReference type="Proteomes" id="UP000017119"/>
    </source>
</evidence>
<evidence type="ECO:0000256" key="3">
    <source>
        <dbReference type="ARBA" id="ARBA00012746"/>
    </source>
</evidence>
<dbReference type="Proteomes" id="UP000017119">
    <property type="component" value="Chromosome"/>
</dbReference>
<dbReference type="KEGG" id="mpv:PRV_01440"/>
<keyword evidence="8 11" id="KW-0067">ATP-binding</keyword>
<evidence type="ECO:0000256" key="9">
    <source>
        <dbReference type="ARBA" id="ARBA00022962"/>
    </source>
</evidence>
<dbReference type="PROSITE" id="PS51553">
    <property type="entry name" value="GMPS_ATP_PPASE"/>
    <property type="match status" value="1"/>
</dbReference>
<evidence type="ECO:0000256" key="4">
    <source>
        <dbReference type="ARBA" id="ARBA00022598"/>
    </source>
</evidence>
<evidence type="ECO:0000256" key="11">
    <source>
        <dbReference type="PROSITE-ProRule" id="PRU00886"/>
    </source>
</evidence>
<dbReference type="InterPro" id="IPR017926">
    <property type="entry name" value="GATASE"/>
</dbReference>
<dbReference type="Gene3D" id="3.30.300.10">
    <property type="match status" value="1"/>
</dbReference>
<sequence>MNNKEIPIMGICFGMQLIHYFFGGKIEKTISLFGEGEVIREREHLLFSEIPKKFKIWGSFFESVTKLGNGFYSLASSKEKVCLISAHVSRPIYTIQFHPELNETEFGTQLFMNFLTKVAKINFQAKQETDYRLKKNSIQVDELIEKYKEELEDAKVLVALSGGLDSSVLIHLIGEMVLEKNIYPVYLSTGLIPKKMEERTVNYFSLKFSNFKVISWKESIFKELKGITNPEEKRKLIAQKFKTTFDEIFKEEKSKGITHLAQGTIYSDVIESGKLSSKYSKIKTHHNVEMINTKNLPYKVIEPLSTLFKDQVRELGNACDLPAFLLSQQPFPGPGLAIRVIGEVTEEKVNLLSSIHDFIEQEFIERKLGKYSDQYFPILLSEEAVGVKGDQRVYGYAIVLRAIKTIDFMSANVSEIPLNALVAIANKIVSKFSEVTRVLFDLTTKPGGTIEWE</sequence>